<dbReference type="AlphaFoldDB" id="A0A0A9CTA0"/>
<reference evidence="1" key="1">
    <citation type="submission" date="2014-09" db="EMBL/GenBank/DDBJ databases">
        <authorList>
            <person name="Magalhaes I.L.F."/>
            <person name="Oliveira U."/>
            <person name="Santos F.R."/>
            <person name="Vidigal T.H.D.A."/>
            <person name="Brescovit A.D."/>
            <person name="Santos A.J."/>
        </authorList>
    </citation>
    <scope>NUCLEOTIDE SEQUENCE</scope>
    <source>
        <tissue evidence="1">Shoot tissue taken approximately 20 cm above the soil surface</tissue>
    </source>
</reference>
<organism evidence="1">
    <name type="scientific">Arundo donax</name>
    <name type="common">Giant reed</name>
    <name type="synonym">Donax arundinaceus</name>
    <dbReference type="NCBI Taxonomy" id="35708"/>
    <lineage>
        <taxon>Eukaryota</taxon>
        <taxon>Viridiplantae</taxon>
        <taxon>Streptophyta</taxon>
        <taxon>Embryophyta</taxon>
        <taxon>Tracheophyta</taxon>
        <taxon>Spermatophyta</taxon>
        <taxon>Magnoliopsida</taxon>
        <taxon>Liliopsida</taxon>
        <taxon>Poales</taxon>
        <taxon>Poaceae</taxon>
        <taxon>PACMAD clade</taxon>
        <taxon>Arundinoideae</taxon>
        <taxon>Arundineae</taxon>
        <taxon>Arundo</taxon>
    </lineage>
</organism>
<sequence>MLFLCSTDLISHVQVNKGPFVNLFYLCRLICVSRAMRCLLCRRLRRHTWWVSSRTPTCVPSMPSV</sequence>
<accession>A0A0A9CTA0</accession>
<proteinExistence type="predicted"/>
<reference evidence="1" key="2">
    <citation type="journal article" date="2015" name="Data Brief">
        <title>Shoot transcriptome of the giant reed, Arundo donax.</title>
        <authorList>
            <person name="Barrero R.A."/>
            <person name="Guerrero F.D."/>
            <person name="Moolhuijzen P."/>
            <person name="Goolsby J.A."/>
            <person name="Tidwell J."/>
            <person name="Bellgard S.E."/>
            <person name="Bellgard M.I."/>
        </authorList>
    </citation>
    <scope>NUCLEOTIDE SEQUENCE</scope>
    <source>
        <tissue evidence="1">Shoot tissue taken approximately 20 cm above the soil surface</tissue>
    </source>
</reference>
<protein>
    <submittedName>
        <fullName evidence="1">HTR1515</fullName>
    </submittedName>
</protein>
<evidence type="ECO:0000313" key="1">
    <source>
        <dbReference type="EMBL" id="JAD79559.1"/>
    </source>
</evidence>
<name>A0A0A9CTA0_ARUDO</name>
<dbReference type="EMBL" id="GBRH01218336">
    <property type="protein sequence ID" value="JAD79559.1"/>
    <property type="molecule type" value="Transcribed_RNA"/>
</dbReference>